<evidence type="ECO:0000256" key="1">
    <source>
        <dbReference type="SAM" id="MobiDB-lite"/>
    </source>
</evidence>
<gene>
    <name evidence="2" type="ORF">BOX15_Mlig014048g3</name>
</gene>
<accession>A0A267G684</accession>
<comment type="caution">
    <text evidence="2">The sequence shown here is derived from an EMBL/GenBank/DDBJ whole genome shotgun (WGS) entry which is preliminary data.</text>
</comment>
<feature type="compositionally biased region" description="Gly residues" evidence="1">
    <location>
        <begin position="477"/>
        <end position="490"/>
    </location>
</feature>
<feature type="region of interest" description="Disordered" evidence="1">
    <location>
        <begin position="211"/>
        <end position="231"/>
    </location>
</feature>
<organism evidence="2 3">
    <name type="scientific">Macrostomum lignano</name>
    <dbReference type="NCBI Taxonomy" id="282301"/>
    <lineage>
        <taxon>Eukaryota</taxon>
        <taxon>Metazoa</taxon>
        <taxon>Spiralia</taxon>
        <taxon>Lophotrochozoa</taxon>
        <taxon>Platyhelminthes</taxon>
        <taxon>Rhabditophora</taxon>
        <taxon>Macrostomorpha</taxon>
        <taxon>Macrostomida</taxon>
        <taxon>Macrostomidae</taxon>
        <taxon>Macrostomum</taxon>
    </lineage>
</organism>
<reference evidence="2 3" key="1">
    <citation type="submission" date="2017-06" db="EMBL/GenBank/DDBJ databases">
        <title>A platform for efficient transgenesis in Macrostomum lignano, a flatworm model organism for stem cell research.</title>
        <authorList>
            <person name="Berezikov E."/>
        </authorList>
    </citation>
    <scope>NUCLEOTIDE SEQUENCE [LARGE SCALE GENOMIC DNA]</scope>
    <source>
        <strain evidence="2">DV1</strain>
        <tissue evidence="2">Whole organism</tissue>
    </source>
</reference>
<feature type="compositionally biased region" description="Low complexity" evidence="1">
    <location>
        <begin position="45"/>
        <end position="75"/>
    </location>
</feature>
<sequence length="499" mass="53769">MASGLFMRLQARQAPAKMYGFGAVDRPRQRDIVARLTAPQRPATAASGSHRAGGAAAGGRPASAAPAAAAASSASRVDNDSADNEEDDDDDACVDDSDGSVCERYQASLRRDSRPRRLLAAESYSRALFARLGRSHTFSSRCKQRGLDPHRLCSRGAGESPDYAPIRDINAAAKAPPQLPPPAEKPQQQQQQQQRQGPSLSAVIGFSRLANRAAAKQSPERRQEAAKQRASPFGLVFRTAARRDQDGGGGAEQTVASTAVFGALGRLRYRAKREELQQRQRDQQAKQLRSDWEIVNATEFVRDYERENRRDMQLAELSRPTVSSRFKGVGGSGGVCPFCQEMPELAAEWQQKLAINGKGEKQQRPECRHCGELADGVLETTADTKEAPVEKPAAPAETWGKEEEAALVSRLRAPTRASEGGVPFCRRGQEDAGPWLGSGQLGFEVQRPKSGLERVRSAQKRRELIDALSVRLHSGNGSSGSGGGGGGGGASQRQPAQRL</sequence>
<name>A0A267G684_9PLAT</name>
<proteinExistence type="predicted"/>
<feature type="compositionally biased region" description="Basic and acidic residues" evidence="1">
    <location>
        <begin position="218"/>
        <end position="227"/>
    </location>
</feature>
<feature type="region of interest" description="Disordered" evidence="1">
    <location>
        <begin position="470"/>
        <end position="499"/>
    </location>
</feature>
<feature type="region of interest" description="Disordered" evidence="1">
    <location>
        <begin position="418"/>
        <end position="442"/>
    </location>
</feature>
<feature type="region of interest" description="Disordered" evidence="1">
    <location>
        <begin position="35"/>
        <end position="98"/>
    </location>
</feature>
<evidence type="ECO:0000313" key="2">
    <source>
        <dbReference type="EMBL" id="PAA81555.1"/>
    </source>
</evidence>
<keyword evidence="3" id="KW-1185">Reference proteome</keyword>
<dbReference type="AlphaFoldDB" id="A0A267G684"/>
<feature type="compositionally biased region" description="Acidic residues" evidence="1">
    <location>
        <begin position="80"/>
        <end position="98"/>
    </location>
</feature>
<feature type="compositionally biased region" description="Low complexity" evidence="1">
    <location>
        <begin position="185"/>
        <end position="198"/>
    </location>
</feature>
<protein>
    <submittedName>
        <fullName evidence="2">Uncharacterized protein</fullName>
    </submittedName>
</protein>
<dbReference type="EMBL" id="NIVC01000524">
    <property type="protein sequence ID" value="PAA81555.1"/>
    <property type="molecule type" value="Genomic_DNA"/>
</dbReference>
<feature type="region of interest" description="Disordered" evidence="1">
    <location>
        <begin position="173"/>
        <end position="199"/>
    </location>
</feature>
<dbReference type="Proteomes" id="UP000215902">
    <property type="component" value="Unassembled WGS sequence"/>
</dbReference>
<evidence type="ECO:0000313" key="3">
    <source>
        <dbReference type="Proteomes" id="UP000215902"/>
    </source>
</evidence>